<dbReference type="Gene3D" id="3.20.20.450">
    <property type="entry name" value="EAL domain"/>
    <property type="match status" value="1"/>
</dbReference>
<dbReference type="SMART" id="SM00267">
    <property type="entry name" value="GGDEF"/>
    <property type="match status" value="1"/>
</dbReference>
<proteinExistence type="predicted"/>
<dbReference type="PROSITE" id="PS50887">
    <property type="entry name" value="GGDEF"/>
    <property type="match status" value="1"/>
</dbReference>
<evidence type="ECO:0000313" key="4">
    <source>
        <dbReference type="EMBL" id="MFD2671403.1"/>
    </source>
</evidence>
<dbReference type="EMBL" id="JBHUMM010000010">
    <property type="protein sequence ID" value="MFD2671403.1"/>
    <property type="molecule type" value="Genomic_DNA"/>
</dbReference>
<dbReference type="InterPro" id="IPR043128">
    <property type="entry name" value="Rev_trsase/Diguanyl_cyclase"/>
</dbReference>
<feature type="domain" description="EAL" evidence="2">
    <location>
        <begin position="257"/>
        <end position="510"/>
    </location>
</feature>
<dbReference type="PANTHER" id="PTHR44757">
    <property type="entry name" value="DIGUANYLATE CYCLASE DGCP"/>
    <property type="match status" value="1"/>
</dbReference>
<feature type="transmembrane region" description="Helical" evidence="1">
    <location>
        <begin position="12"/>
        <end position="33"/>
    </location>
</feature>
<dbReference type="InterPro" id="IPR000160">
    <property type="entry name" value="GGDEF_dom"/>
</dbReference>
<accession>A0ABW5R8T7</accession>
<keyword evidence="1" id="KW-0812">Transmembrane</keyword>
<evidence type="ECO:0000256" key="1">
    <source>
        <dbReference type="SAM" id="Phobius"/>
    </source>
</evidence>
<dbReference type="CDD" id="cd01949">
    <property type="entry name" value="GGDEF"/>
    <property type="match status" value="1"/>
</dbReference>
<protein>
    <submittedName>
        <fullName evidence="4">Bifunctional diguanylate cyclase/phosphodiesterase</fullName>
    </submittedName>
</protein>
<evidence type="ECO:0000259" key="3">
    <source>
        <dbReference type="PROSITE" id="PS50887"/>
    </source>
</evidence>
<evidence type="ECO:0000313" key="5">
    <source>
        <dbReference type="Proteomes" id="UP001597497"/>
    </source>
</evidence>
<keyword evidence="1" id="KW-0472">Membrane</keyword>
<dbReference type="InterPro" id="IPR035919">
    <property type="entry name" value="EAL_sf"/>
</dbReference>
<gene>
    <name evidence="4" type="ORF">ACFSUC_07260</name>
</gene>
<dbReference type="NCBIfam" id="TIGR00254">
    <property type="entry name" value="GGDEF"/>
    <property type="match status" value="1"/>
</dbReference>
<dbReference type="SMART" id="SM00052">
    <property type="entry name" value="EAL"/>
    <property type="match status" value="1"/>
</dbReference>
<dbReference type="SUPFAM" id="SSF141868">
    <property type="entry name" value="EAL domain-like"/>
    <property type="match status" value="1"/>
</dbReference>
<dbReference type="InterPro" id="IPR052155">
    <property type="entry name" value="Biofilm_reg_signaling"/>
</dbReference>
<dbReference type="InterPro" id="IPR001633">
    <property type="entry name" value="EAL_dom"/>
</dbReference>
<dbReference type="CDD" id="cd01948">
    <property type="entry name" value="EAL"/>
    <property type="match status" value="1"/>
</dbReference>
<evidence type="ECO:0000259" key="2">
    <source>
        <dbReference type="PROSITE" id="PS50883"/>
    </source>
</evidence>
<dbReference type="InterPro" id="IPR029787">
    <property type="entry name" value="Nucleotide_cyclase"/>
</dbReference>
<dbReference type="PANTHER" id="PTHR44757:SF2">
    <property type="entry name" value="BIOFILM ARCHITECTURE MAINTENANCE PROTEIN MBAA"/>
    <property type="match status" value="1"/>
</dbReference>
<dbReference type="PROSITE" id="PS50883">
    <property type="entry name" value="EAL"/>
    <property type="match status" value="1"/>
</dbReference>
<sequence length="515" mass="58965">MQTKRSSHFKGDASYAVILLVLLYVAGSGYWIYSTYHDWTIWLLNTGTAVGLTAIYLVMLKRQLHDKEAIHKRTAERIKQMAYYDDLTGLPNRRKFRDKLDLVVQKTDVSVPSQGEMLAVFYMDVDRFKWVNESLGHDFGDMLLLQVAERLTHCVGEDDFVARMEGDEFALFYQHLHANEHAFEKAQEILSALDQGFYLQDRSIHITASIGVSIYMGDATTEVLMKQADLALSRAKEQGRNNVQFYHSNLNYRSIERLNLEGELRMALHQNQFELYYQPQMDIRGGDIVGMEALIRWRHPERGMVSPGTFIPLAEETGFIVEIGEWVIREACRQNRQWQENGFPKIPVSVNLSVRQFLQQNLKQKVANILKETGLEPQYLALEITESMTLDVDYATNCLIELKSLGLLINMDDFGTGYSSLSYLKKFPINKLKIDRSFVRDLMEDPSDAAIVSTIISMAHHMKLKVIAEGVETIEQLDYLNANHCNEVQGFYFSPPLPADEFVEKVKAITESAAM</sequence>
<keyword evidence="5" id="KW-1185">Reference proteome</keyword>
<dbReference type="Gene3D" id="3.30.70.270">
    <property type="match status" value="1"/>
</dbReference>
<feature type="domain" description="GGDEF" evidence="3">
    <location>
        <begin position="116"/>
        <end position="248"/>
    </location>
</feature>
<reference evidence="5" key="1">
    <citation type="journal article" date="2019" name="Int. J. Syst. Evol. Microbiol.">
        <title>The Global Catalogue of Microorganisms (GCM) 10K type strain sequencing project: providing services to taxonomists for standard genome sequencing and annotation.</title>
        <authorList>
            <consortium name="The Broad Institute Genomics Platform"/>
            <consortium name="The Broad Institute Genome Sequencing Center for Infectious Disease"/>
            <person name="Wu L."/>
            <person name="Ma J."/>
        </authorList>
    </citation>
    <scope>NUCLEOTIDE SEQUENCE [LARGE SCALE GENOMIC DNA]</scope>
    <source>
        <strain evidence="5">KCTC 33676</strain>
    </source>
</reference>
<dbReference type="RefSeq" id="WP_379928863.1">
    <property type="nucleotide sequence ID" value="NZ_JBHUMM010000010.1"/>
</dbReference>
<organism evidence="4 5">
    <name type="scientific">Marinicrinis sediminis</name>
    <dbReference type="NCBI Taxonomy" id="1652465"/>
    <lineage>
        <taxon>Bacteria</taxon>
        <taxon>Bacillati</taxon>
        <taxon>Bacillota</taxon>
        <taxon>Bacilli</taxon>
        <taxon>Bacillales</taxon>
        <taxon>Paenibacillaceae</taxon>
    </lineage>
</organism>
<dbReference type="Pfam" id="PF00990">
    <property type="entry name" value="GGDEF"/>
    <property type="match status" value="1"/>
</dbReference>
<keyword evidence="1" id="KW-1133">Transmembrane helix</keyword>
<dbReference type="Pfam" id="PF00563">
    <property type="entry name" value="EAL"/>
    <property type="match status" value="1"/>
</dbReference>
<feature type="transmembrane region" description="Helical" evidence="1">
    <location>
        <begin position="39"/>
        <end position="59"/>
    </location>
</feature>
<dbReference type="Proteomes" id="UP001597497">
    <property type="component" value="Unassembled WGS sequence"/>
</dbReference>
<name>A0ABW5R8T7_9BACL</name>
<comment type="caution">
    <text evidence="4">The sequence shown here is derived from an EMBL/GenBank/DDBJ whole genome shotgun (WGS) entry which is preliminary data.</text>
</comment>
<dbReference type="SUPFAM" id="SSF55073">
    <property type="entry name" value="Nucleotide cyclase"/>
    <property type="match status" value="1"/>
</dbReference>